<dbReference type="OrthoDB" id="3690529at2"/>
<keyword evidence="5" id="KW-0732">Signal</keyword>
<organism evidence="6 7">
    <name type="scientific">Actinomadura rudentiformis</name>
    <dbReference type="NCBI Taxonomy" id="359158"/>
    <lineage>
        <taxon>Bacteria</taxon>
        <taxon>Bacillati</taxon>
        <taxon>Actinomycetota</taxon>
        <taxon>Actinomycetes</taxon>
        <taxon>Streptosporangiales</taxon>
        <taxon>Thermomonosporaceae</taxon>
        <taxon>Actinomadura</taxon>
    </lineage>
</organism>
<keyword evidence="4" id="KW-1015">Disulfide bond</keyword>
<gene>
    <name evidence="6" type="ORF">F8566_31655</name>
</gene>
<proteinExistence type="inferred from homology"/>
<dbReference type="AlphaFoldDB" id="A0A6H9YRU6"/>
<reference evidence="6 7" key="1">
    <citation type="submission" date="2019-09" db="EMBL/GenBank/DDBJ databases">
        <title>Actinomadura physcomitrii sp. nov., a novel actinomycete isolated from moss [Physcomitrium sphaericum (Ludw) Fuernr].</title>
        <authorList>
            <person name="Zhuang X."/>
            <person name="Liu C."/>
        </authorList>
    </citation>
    <scope>NUCLEOTIDE SEQUENCE [LARGE SCALE GENOMIC DNA]</scope>
    <source>
        <strain evidence="6 7">HMC1</strain>
    </source>
</reference>
<dbReference type="Pfam" id="PF01083">
    <property type="entry name" value="Cutinase"/>
    <property type="match status" value="1"/>
</dbReference>
<comment type="similarity">
    <text evidence="1">Belongs to the cutinase family.</text>
</comment>
<protein>
    <submittedName>
        <fullName evidence="6">Cutinase family protein</fullName>
    </submittedName>
</protein>
<evidence type="ECO:0000256" key="1">
    <source>
        <dbReference type="ARBA" id="ARBA00007534"/>
    </source>
</evidence>
<dbReference type="InterPro" id="IPR000675">
    <property type="entry name" value="Cutinase/axe"/>
</dbReference>
<feature type="signal peptide" evidence="5">
    <location>
        <begin position="1"/>
        <end position="26"/>
    </location>
</feature>
<dbReference type="RefSeq" id="WP_151565511.1">
    <property type="nucleotide sequence ID" value="NZ_WBMT01000016.1"/>
</dbReference>
<dbReference type="EMBL" id="WBMT01000016">
    <property type="protein sequence ID" value="KAB2344483.1"/>
    <property type="molecule type" value="Genomic_DNA"/>
</dbReference>
<name>A0A6H9YRU6_9ACTN</name>
<evidence type="ECO:0000256" key="2">
    <source>
        <dbReference type="ARBA" id="ARBA00022487"/>
    </source>
</evidence>
<dbReference type="PANTHER" id="PTHR33630:SF9">
    <property type="entry name" value="CUTINASE 4"/>
    <property type="match status" value="1"/>
</dbReference>
<dbReference type="Gene3D" id="3.40.50.1820">
    <property type="entry name" value="alpha/beta hydrolase"/>
    <property type="match status" value="1"/>
</dbReference>
<dbReference type="Proteomes" id="UP000468735">
    <property type="component" value="Unassembled WGS sequence"/>
</dbReference>
<feature type="chain" id="PRO_5026211799" evidence="5">
    <location>
        <begin position="27"/>
        <end position="209"/>
    </location>
</feature>
<dbReference type="PANTHER" id="PTHR33630">
    <property type="entry name" value="CUTINASE RV1984C-RELATED-RELATED"/>
    <property type="match status" value="1"/>
</dbReference>
<sequence length="209" mass="21386">MPVARTKRTFGIVLAALATSAGLVSAAGQASAGAAACTDIEFVVARGTFEPGTLGVIVGDPVNTALRSTLTGRTVSAYPVNYPANLDADSPVKGNTDMVNHVTSQAAACPGQRFVLAGYSQGAAVLNRSIGIGTGSVATIPASLQSRVAAVLFFGNPQRGQGTSGPYGSKIKDFCQEGDPVCSNGNSFLAHLLYFRNAQEAADYVKSKL</sequence>
<evidence type="ECO:0000256" key="5">
    <source>
        <dbReference type="SAM" id="SignalP"/>
    </source>
</evidence>
<dbReference type="InterPro" id="IPR029058">
    <property type="entry name" value="AB_hydrolase_fold"/>
</dbReference>
<comment type="caution">
    <text evidence="6">The sequence shown here is derived from an EMBL/GenBank/DDBJ whole genome shotgun (WGS) entry which is preliminary data.</text>
</comment>
<dbReference type="GO" id="GO:0052689">
    <property type="term" value="F:carboxylic ester hydrolase activity"/>
    <property type="evidence" value="ECO:0007669"/>
    <property type="project" value="UniProtKB-KW"/>
</dbReference>
<evidence type="ECO:0000256" key="3">
    <source>
        <dbReference type="ARBA" id="ARBA00022801"/>
    </source>
</evidence>
<dbReference type="SMART" id="SM01110">
    <property type="entry name" value="Cutinase"/>
    <property type="match status" value="1"/>
</dbReference>
<evidence type="ECO:0000256" key="4">
    <source>
        <dbReference type="ARBA" id="ARBA00023157"/>
    </source>
</evidence>
<evidence type="ECO:0000313" key="6">
    <source>
        <dbReference type="EMBL" id="KAB2344483.1"/>
    </source>
</evidence>
<keyword evidence="3" id="KW-0378">Hydrolase</keyword>
<keyword evidence="7" id="KW-1185">Reference proteome</keyword>
<accession>A0A6H9YRU6</accession>
<keyword evidence="2" id="KW-0719">Serine esterase</keyword>
<dbReference type="SUPFAM" id="SSF53474">
    <property type="entry name" value="alpha/beta-Hydrolases"/>
    <property type="match status" value="1"/>
</dbReference>
<evidence type="ECO:0000313" key="7">
    <source>
        <dbReference type="Proteomes" id="UP000468735"/>
    </source>
</evidence>